<feature type="domain" description="VWFA" evidence="3">
    <location>
        <begin position="1"/>
        <end position="92"/>
    </location>
</feature>
<evidence type="ECO:0000259" key="3">
    <source>
        <dbReference type="PROSITE" id="PS50234"/>
    </source>
</evidence>
<dbReference type="Proteomes" id="UP000215301">
    <property type="component" value="Unassembled WGS sequence"/>
</dbReference>
<dbReference type="SUPFAM" id="SSF53300">
    <property type="entry name" value="vWA-like"/>
    <property type="match status" value="2"/>
</dbReference>
<name>A0A231VJ85_THETR</name>
<sequence length="230" mass="25267">MFEMSIRQIIVVTDGKSNVGGNPADAAYLANKKGITVSAIGIVDDGILSHKEIKDIANWGGGVYDIIYSDEFIKSLSAITQKSAEKTIYKTLDSELMRLIGKNIEGLHPVLRSQIIDYIDKLLDMSNLKCAILLDLSGSMKNKLKKAVNGITDLLSTFKARRGKSELCLIGFPGENNVYAKILCPFTARISDIEFCLDDVKAGGNTPTYYAIEIAASLFENEINTMRYIV</sequence>
<dbReference type="Pfam" id="PF13519">
    <property type="entry name" value="VWA_2"/>
    <property type="match status" value="1"/>
</dbReference>
<evidence type="ECO:0000313" key="4">
    <source>
        <dbReference type="EMBL" id="AST57798.1"/>
    </source>
</evidence>
<comment type="similarity">
    <text evidence="1">Belongs to the peptidase S8 family.</text>
</comment>
<protein>
    <submittedName>
        <fullName evidence="4">von willebrand factor type A</fullName>
    </submittedName>
</protein>
<dbReference type="PROSITE" id="PS00136">
    <property type="entry name" value="SUBTILASE_ASP"/>
    <property type="match status" value="1"/>
</dbReference>
<proteinExistence type="inferred from homology"/>
<evidence type="ECO:0000256" key="2">
    <source>
        <dbReference type="ARBA" id="ARBA00022801"/>
    </source>
</evidence>
<evidence type="ECO:0000313" key="5">
    <source>
        <dbReference type="EMBL" id="OXT08270.1"/>
    </source>
</evidence>
<reference evidence="5 7" key="2">
    <citation type="submission" date="2017-06" db="EMBL/GenBank/DDBJ databases">
        <title>Isolation and characterization of a thermophilic and butanogenic Thermoanaerobacterium thermosaccharolyticum M5 capable of efficient degradation of hemicellulose.</title>
        <authorList>
            <person name="Xin F."/>
            <person name="Jiang Y."/>
        </authorList>
    </citation>
    <scope>NUCLEOTIDE SEQUENCE [LARGE SCALE GENOMIC DNA]</scope>
    <source>
        <strain evidence="5 7">M5</strain>
    </source>
</reference>
<dbReference type="Gene3D" id="3.40.50.410">
    <property type="entry name" value="von Willebrand factor, type A domain"/>
    <property type="match status" value="1"/>
</dbReference>
<gene>
    <name evidence="5" type="ORF">CE561_05780</name>
    <name evidence="4" type="ORF">Thert_01810</name>
</gene>
<accession>A0A231VJ85</accession>
<dbReference type="EMBL" id="NKHD01000017">
    <property type="protein sequence ID" value="OXT08270.1"/>
    <property type="molecule type" value="Genomic_DNA"/>
</dbReference>
<dbReference type="InterPro" id="IPR036465">
    <property type="entry name" value="vWFA_dom_sf"/>
</dbReference>
<keyword evidence="2" id="KW-0378">Hydrolase</keyword>
<evidence type="ECO:0000313" key="7">
    <source>
        <dbReference type="Proteomes" id="UP000215301"/>
    </source>
</evidence>
<dbReference type="InterPro" id="IPR002035">
    <property type="entry name" value="VWF_A"/>
</dbReference>
<dbReference type="EMBL" id="CP016893">
    <property type="protein sequence ID" value="AST57798.1"/>
    <property type="molecule type" value="Genomic_DNA"/>
</dbReference>
<organism evidence="5 7">
    <name type="scientific">Thermoanaerobacterium thermosaccharolyticum</name>
    <name type="common">Clostridium thermosaccharolyticum</name>
    <dbReference type="NCBI Taxonomy" id="1517"/>
    <lineage>
        <taxon>Bacteria</taxon>
        <taxon>Bacillati</taxon>
        <taxon>Bacillota</taxon>
        <taxon>Clostridia</taxon>
        <taxon>Thermoanaerobacterales</taxon>
        <taxon>Thermoanaerobacteraceae</taxon>
        <taxon>Thermoanaerobacterium</taxon>
    </lineage>
</organism>
<evidence type="ECO:0000313" key="6">
    <source>
        <dbReference type="Proteomes" id="UP000214975"/>
    </source>
</evidence>
<reference evidence="4 6" key="1">
    <citation type="submission" date="2016-08" db="EMBL/GenBank/DDBJ databases">
        <title>A novel genetic cassette of butanologenic Thermoanaerobacterium thermosaccharolyticum that directly convert cellulose to butanol.</title>
        <authorList>
            <person name="Li T."/>
            <person name="He J."/>
        </authorList>
    </citation>
    <scope>NUCLEOTIDE SEQUENCE [LARGE SCALE GENOMIC DNA]</scope>
    <source>
        <strain evidence="4 6">TG57</strain>
    </source>
</reference>
<evidence type="ECO:0000256" key="1">
    <source>
        <dbReference type="ARBA" id="ARBA00011073"/>
    </source>
</evidence>
<dbReference type="AlphaFoldDB" id="A0A231VJ85"/>
<dbReference type="PROSITE" id="PS50234">
    <property type="entry name" value="VWFA"/>
    <property type="match status" value="1"/>
</dbReference>
<dbReference type="GO" id="GO:0016787">
    <property type="term" value="F:hydrolase activity"/>
    <property type="evidence" value="ECO:0007669"/>
    <property type="project" value="UniProtKB-KW"/>
</dbReference>
<dbReference type="Proteomes" id="UP000214975">
    <property type="component" value="Chromosome"/>
</dbReference>
<dbReference type="InterPro" id="IPR023827">
    <property type="entry name" value="Peptidase_S8_Asp-AS"/>
</dbReference>